<dbReference type="Pfam" id="PF03382">
    <property type="entry name" value="DUF285"/>
    <property type="match status" value="2"/>
</dbReference>
<dbReference type="RefSeq" id="WP_184162096.1">
    <property type="nucleotide sequence ID" value="NZ_JACHLC010000001.1"/>
</dbReference>
<evidence type="ECO:0000256" key="1">
    <source>
        <dbReference type="ARBA" id="ARBA00022729"/>
    </source>
</evidence>
<comment type="caution">
    <text evidence="3">The sequence shown here is derived from an EMBL/GenBank/DDBJ whole genome shotgun (WGS) entry which is preliminary data.</text>
</comment>
<evidence type="ECO:0000259" key="2">
    <source>
        <dbReference type="Pfam" id="PF18962"/>
    </source>
</evidence>
<dbReference type="Proteomes" id="UP000589738">
    <property type="component" value="Unassembled WGS sequence"/>
</dbReference>
<gene>
    <name evidence="3" type="ORF">HNP36_000024</name>
</gene>
<sequence length="499" mass="55255">MKVQLLVFFLVIGSLFSAQPIITKWNTNINFDNSKAIVIPTEGTYNYTYQGITNPSLTGSGTGTSGNTTIVFPAIGQYTVTITPTSPFKFYFNGVSVNNAKKLLDIVQWGNATWKPDLSDSFHGCQNMVISATDTPNFSNVTSMYLMFFACKSLVNVPSMTTWDTGNVTDMSYMFYNASNFNQNIASWNTSNVTNMNSMFYYATNFNQNIGSWNTGNVTDMSKMFQHAQSFNGNIGTWNTSNVIDMSYMFADAIAFNKYIGNWNTGNVTSMNEMFYGTQDFNQNIGNWNTSNVTSMGAMFQYALSFNQNIGNWNTSNVISLTGMFYQAPSFNQNLGNWVLNPAVNLGSIFSGSALNCENYSKTLKGWATNPATPNGKNMGDVTSSYGAEALQYRNILVNTKNWTISTDTYDPSCMASLATGDITATKNLVKLYPNPTTEKISINSAKKIKSIILLNSANQILAKPQQTEISLSKYPSGVYFVTCYFEDGTFNTHKVIKK</sequence>
<dbReference type="AlphaFoldDB" id="A0A841N2M0"/>
<proteinExistence type="predicted"/>
<dbReference type="InterPro" id="IPR011889">
    <property type="entry name" value="Liste_lipo_26"/>
</dbReference>
<protein>
    <submittedName>
        <fullName evidence="3">Surface protein</fullName>
    </submittedName>
</protein>
<keyword evidence="1" id="KW-0732">Signal</keyword>
<dbReference type="NCBIfam" id="TIGR04183">
    <property type="entry name" value="Por_Secre_tail"/>
    <property type="match status" value="1"/>
</dbReference>
<accession>A0A841N2M0</accession>
<dbReference type="EMBL" id="JACHLC010000001">
    <property type="protein sequence ID" value="MBB6368971.1"/>
    <property type="molecule type" value="Genomic_DNA"/>
</dbReference>
<keyword evidence="4" id="KW-1185">Reference proteome</keyword>
<evidence type="ECO:0000313" key="4">
    <source>
        <dbReference type="Proteomes" id="UP000589738"/>
    </source>
</evidence>
<dbReference type="InterPro" id="IPR026444">
    <property type="entry name" value="Secre_tail"/>
</dbReference>
<dbReference type="Pfam" id="PF18962">
    <property type="entry name" value="Por_Secre_tail"/>
    <property type="match status" value="1"/>
</dbReference>
<dbReference type="InterPro" id="IPR005046">
    <property type="entry name" value="DUF285"/>
</dbReference>
<feature type="domain" description="Secretion system C-terminal sorting" evidence="2">
    <location>
        <begin position="432"/>
        <end position="497"/>
    </location>
</feature>
<evidence type="ECO:0000313" key="3">
    <source>
        <dbReference type="EMBL" id="MBB6368971.1"/>
    </source>
</evidence>
<dbReference type="NCBIfam" id="TIGR02167">
    <property type="entry name" value="Liste_lipo_26"/>
    <property type="match status" value="7"/>
</dbReference>
<organism evidence="3 4">
    <name type="scientific">Chryseobacterium shigense</name>
    <dbReference type="NCBI Taxonomy" id="297244"/>
    <lineage>
        <taxon>Bacteria</taxon>
        <taxon>Pseudomonadati</taxon>
        <taxon>Bacteroidota</taxon>
        <taxon>Flavobacteriia</taxon>
        <taxon>Flavobacteriales</taxon>
        <taxon>Weeksellaceae</taxon>
        <taxon>Chryseobacterium group</taxon>
        <taxon>Chryseobacterium</taxon>
    </lineage>
</organism>
<name>A0A841N2M0_9FLAO</name>
<reference evidence="3 4" key="1">
    <citation type="submission" date="2020-08" db="EMBL/GenBank/DDBJ databases">
        <title>Functional genomics of gut bacteria from endangered species of beetles.</title>
        <authorList>
            <person name="Carlos-Shanley C."/>
        </authorList>
    </citation>
    <scope>NUCLEOTIDE SEQUENCE [LARGE SCALE GENOMIC DNA]</scope>
    <source>
        <strain evidence="3 4">S00136</strain>
    </source>
</reference>